<dbReference type="Pfam" id="PF00350">
    <property type="entry name" value="Dynamin_N"/>
    <property type="match status" value="1"/>
</dbReference>
<evidence type="ECO:0000259" key="3">
    <source>
        <dbReference type="Pfam" id="PF00350"/>
    </source>
</evidence>
<feature type="coiled-coil region" evidence="1">
    <location>
        <begin position="526"/>
        <end position="553"/>
    </location>
</feature>
<feature type="compositionally biased region" description="Polar residues" evidence="2">
    <location>
        <begin position="82"/>
        <end position="95"/>
    </location>
</feature>
<dbReference type="EMBL" id="JANBVN010000190">
    <property type="protein sequence ID" value="KAJ9134056.1"/>
    <property type="molecule type" value="Genomic_DNA"/>
</dbReference>
<evidence type="ECO:0000256" key="1">
    <source>
        <dbReference type="SAM" id="Coils"/>
    </source>
</evidence>
<comment type="caution">
    <text evidence="4">The sequence shown here is derived from an EMBL/GenBank/DDBJ whole genome shotgun (WGS) entry which is preliminary data.</text>
</comment>
<dbReference type="PANTHER" id="PTHR36681">
    <property type="entry name" value="NUCLEAR GTPASE, GERMINAL CENTER-ASSOCIATED, TANDEM DUPLICATE 3"/>
    <property type="match status" value="1"/>
</dbReference>
<accession>A0AA38RER3</accession>
<protein>
    <submittedName>
        <fullName evidence="4">Nuclear GTPase SLIP-GC</fullName>
    </submittedName>
</protein>
<dbReference type="PANTHER" id="PTHR36681:SF3">
    <property type="entry name" value="NUCLEAR GTPASE, GERMINAL CENTER-ASSOCIATED, TANDEM DUPLICATE 3"/>
    <property type="match status" value="1"/>
</dbReference>
<dbReference type="InterPro" id="IPR027417">
    <property type="entry name" value="P-loop_NTPase"/>
</dbReference>
<dbReference type="Proteomes" id="UP001174691">
    <property type="component" value="Unassembled WGS sequence"/>
</dbReference>
<dbReference type="Gene3D" id="3.40.50.300">
    <property type="entry name" value="P-loop containing nucleotide triphosphate hydrolases"/>
    <property type="match status" value="1"/>
</dbReference>
<proteinExistence type="predicted"/>
<feature type="domain" description="Dynamin N-terminal" evidence="3">
    <location>
        <begin position="170"/>
        <end position="405"/>
    </location>
</feature>
<name>A0AA38RER3_9PEZI</name>
<organism evidence="4 5">
    <name type="scientific">Coniochaeta hoffmannii</name>
    <dbReference type="NCBI Taxonomy" id="91930"/>
    <lineage>
        <taxon>Eukaryota</taxon>
        <taxon>Fungi</taxon>
        <taxon>Dikarya</taxon>
        <taxon>Ascomycota</taxon>
        <taxon>Pezizomycotina</taxon>
        <taxon>Sordariomycetes</taxon>
        <taxon>Sordariomycetidae</taxon>
        <taxon>Coniochaetales</taxon>
        <taxon>Coniochaetaceae</taxon>
        <taxon>Coniochaeta</taxon>
    </lineage>
</organism>
<feature type="region of interest" description="Disordered" evidence="2">
    <location>
        <begin position="477"/>
        <end position="524"/>
    </location>
</feature>
<evidence type="ECO:0000313" key="4">
    <source>
        <dbReference type="EMBL" id="KAJ9134056.1"/>
    </source>
</evidence>
<sequence length="994" mass="109102">MATPADEVVEPSQPAQTDTLSPDTPVPAKVEEASLDLSRVPHAAAENAHVTNAATESTQDEHSNPNDGLNGGTVNGTDDDTSNNIGSSANESATEGSAARQVECETFANLEKVRFGGHETILEGVNIGLKTLDGLYDLLDGEAKGGNEAARWLTRFDKVKQKLKETRTVVGILGNTGAGKSTLINAILDEEDIIPTNCMRACTAVPTEIRYNHDEDTALSYRGEAEFITAEDWQKEVGMLLTELVDPAKRLSRDYLQPDTGAGIAYAKIKAVYPHLTNDNLAKSSVKDLIDDHAVKNVLGTVMSHARSKASDLKSDLRIYVDSAEKFASGVETDTNMAYWPLVKVVRIYLKSKVLSTGTVLVDLPGVQDSNAARSAVSERFRAECSSIWIVSPINHAVDDKAAKHLLGTSFKLQLTMDGSYSNITFICSKTDEIAIKEVADKLDVNGAIRSMWAKEEECARTASKLKAEMQELMEKREEIDDARDELEARRSKKRKHADDKEGAADAPDAGDGTLEEDTAHARKESVRIRKQLKALKARLSAVQKESHRLAVEAAAHCVEARNKYSMKAIRSDFADGVRETVEDADADSQAPRVNLPATEPDYDHIAHSLPVFCVSSRGYQSLMGRTKDKTIEGYRSLADTQIPQLQEHAMRLGDLELATTRKEFLADLARLYRSLLLWAASGRSPGDTRTETLTDDETLKISRLDNLIAALRTEMDTLIKTAVNEITAKTKSDLLAPIAPMCVQASNSLPDVVSGWLTNPNSVGKPLRFPTYRSICISGGKGTTPVSKGMNFNEDLFVPLKKRMAVHWGSTFGTTFTDGVLNDQLNARIQSIRQAEAKSQVTVRLQQRVGSRWFVKKIAVYMEQIYDKCASMHGTGCFDRMKAAMEEFVDLHRQEILTKALGDVSTLLVDTCSTFEGQMKQHADGFLVKVKEDYQTAMLGREMVLSGTAVSPALRAVQEKVYKLLLKLDDDFAVVVHKDSTGKLASDLRNCHE</sequence>
<gene>
    <name evidence="4" type="ORF">NKR19_g8826</name>
</gene>
<keyword evidence="5" id="KW-1185">Reference proteome</keyword>
<dbReference type="AlphaFoldDB" id="A0AA38RER3"/>
<evidence type="ECO:0000256" key="2">
    <source>
        <dbReference type="SAM" id="MobiDB-lite"/>
    </source>
</evidence>
<dbReference type="SUPFAM" id="SSF52540">
    <property type="entry name" value="P-loop containing nucleoside triphosphate hydrolases"/>
    <property type="match status" value="1"/>
</dbReference>
<feature type="compositionally biased region" description="Polar residues" evidence="2">
    <location>
        <begin position="13"/>
        <end position="22"/>
    </location>
</feature>
<reference evidence="4" key="1">
    <citation type="submission" date="2022-07" db="EMBL/GenBank/DDBJ databases">
        <title>Fungi with potential for degradation of polypropylene.</title>
        <authorList>
            <person name="Gostincar C."/>
        </authorList>
    </citation>
    <scope>NUCLEOTIDE SEQUENCE</scope>
    <source>
        <strain evidence="4">EXF-13287</strain>
    </source>
</reference>
<feature type="region of interest" description="Disordered" evidence="2">
    <location>
        <begin position="1"/>
        <end position="98"/>
    </location>
</feature>
<keyword evidence="1" id="KW-0175">Coiled coil</keyword>
<feature type="compositionally biased region" description="Low complexity" evidence="2">
    <location>
        <begin position="42"/>
        <end position="56"/>
    </location>
</feature>
<evidence type="ECO:0000313" key="5">
    <source>
        <dbReference type="Proteomes" id="UP001174691"/>
    </source>
</evidence>
<dbReference type="InterPro" id="IPR045063">
    <property type="entry name" value="Dynamin_N"/>
</dbReference>